<name>F1YVR5_9PROT</name>
<evidence type="ECO:0000313" key="7">
    <source>
        <dbReference type="EMBL" id="EGE47370.1"/>
    </source>
</evidence>
<accession>F1YVR5</accession>
<dbReference type="GO" id="GO:0004739">
    <property type="term" value="F:pyruvate dehydrogenase (acetyl-transferring) activity"/>
    <property type="evidence" value="ECO:0007669"/>
    <property type="project" value="UniProtKB-EC"/>
</dbReference>
<evidence type="ECO:0000256" key="1">
    <source>
        <dbReference type="ARBA" id="ARBA00001964"/>
    </source>
</evidence>
<comment type="caution">
    <text evidence="7">The sequence shown here is derived from an EMBL/GenBank/DDBJ whole genome shotgun (WGS) entry which is preliminary data.</text>
</comment>
<evidence type="ECO:0000313" key="8">
    <source>
        <dbReference type="Proteomes" id="UP000018454"/>
    </source>
</evidence>
<evidence type="ECO:0000256" key="4">
    <source>
        <dbReference type="ARBA" id="ARBA00025211"/>
    </source>
</evidence>
<reference evidence="7 8" key="1">
    <citation type="journal article" date="2011" name="Science">
        <title>Drosophila microbiome modulates host developmental and metabolic homeostasis via insulin signaling.</title>
        <authorList>
            <person name="Shin S.C."/>
            <person name="Kim S.H."/>
            <person name="You H."/>
            <person name="Kim B."/>
            <person name="Kim A.C."/>
            <person name="Lee K.A."/>
            <person name="Yoon J.H."/>
            <person name="Ryu J.H."/>
            <person name="Lee W.J."/>
        </authorList>
    </citation>
    <scope>NUCLEOTIDE SEQUENCE [LARGE SCALE GENOMIC DNA]</scope>
    <source>
        <strain evidence="7 8">DM001</strain>
    </source>
</reference>
<feature type="domain" description="Dehydrogenase E1 component" evidence="6">
    <location>
        <begin position="26"/>
        <end position="320"/>
    </location>
</feature>
<dbReference type="AlphaFoldDB" id="F1YVR5"/>
<evidence type="ECO:0000259" key="6">
    <source>
        <dbReference type="Pfam" id="PF00676"/>
    </source>
</evidence>
<dbReference type="Gene3D" id="3.40.50.970">
    <property type="match status" value="1"/>
</dbReference>
<dbReference type="CDD" id="cd02000">
    <property type="entry name" value="TPP_E1_PDC_ADC_BCADC"/>
    <property type="match status" value="1"/>
</dbReference>
<dbReference type="EMBL" id="AEUP01000030">
    <property type="protein sequence ID" value="EGE47370.1"/>
    <property type="molecule type" value="Genomic_DNA"/>
</dbReference>
<dbReference type="SMR" id="F1YVR5"/>
<dbReference type="InterPro" id="IPR001017">
    <property type="entry name" value="DH_E1"/>
</dbReference>
<dbReference type="PANTHER" id="PTHR11516">
    <property type="entry name" value="PYRUVATE DEHYDROGENASE E1 COMPONENT, ALPHA SUBUNIT BACTERIAL AND ORGANELLAR"/>
    <property type="match status" value="1"/>
</dbReference>
<comment type="catalytic activity">
    <reaction evidence="5">
        <text>N(6)-[(R)-lipoyl]-L-lysyl-[protein] + pyruvate + H(+) = N(6)-[(R)-S(8)-acetyldihydrolipoyl]-L-lysyl-[protein] + CO2</text>
        <dbReference type="Rhea" id="RHEA:19189"/>
        <dbReference type="Rhea" id="RHEA-COMP:10474"/>
        <dbReference type="Rhea" id="RHEA-COMP:10478"/>
        <dbReference type="ChEBI" id="CHEBI:15361"/>
        <dbReference type="ChEBI" id="CHEBI:15378"/>
        <dbReference type="ChEBI" id="CHEBI:16526"/>
        <dbReference type="ChEBI" id="CHEBI:83099"/>
        <dbReference type="ChEBI" id="CHEBI:83111"/>
        <dbReference type="EC" id="1.2.4.1"/>
    </reaction>
</comment>
<keyword evidence="2" id="KW-0560">Oxidoreductase</keyword>
<organism evidence="7 8">
    <name type="scientific">Acetobacter pomorum DM001</name>
    <dbReference type="NCBI Taxonomy" id="945681"/>
    <lineage>
        <taxon>Bacteria</taxon>
        <taxon>Pseudomonadati</taxon>
        <taxon>Pseudomonadota</taxon>
        <taxon>Alphaproteobacteria</taxon>
        <taxon>Acetobacterales</taxon>
        <taxon>Acetobacteraceae</taxon>
        <taxon>Acetobacter</taxon>
    </lineage>
</organism>
<evidence type="ECO:0000256" key="5">
    <source>
        <dbReference type="ARBA" id="ARBA00051231"/>
    </source>
</evidence>
<dbReference type="Proteomes" id="UP000018454">
    <property type="component" value="Unassembled WGS sequence"/>
</dbReference>
<gene>
    <name evidence="7" type="primary">acoA</name>
    <name evidence="7" type="ORF">APO_2057</name>
</gene>
<dbReference type="Pfam" id="PF00676">
    <property type="entry name" value="E1_dh"/>
    <property type="match status" value="1"/>
</dbReference>
<comment type="cofactor">
    <cofactor evidence="1">
        <name>thiamine diphosphate</name>
        <dbReference type="ChEBI" id="CHEBI:58937"/>
    </cofactor>
</comment>
<sequence length="333" mass="35873">MQMYGKVRQNMSVQISREALLRAYRSMRTIRVFEERLHVEFATGEIPGFVHLYCGEEASAVGVCANLTDNDTIASTHRGHGHCIAKGVEVGGMMAEIYGRHTGVCRGKGGSMHIADLSKGMLGANGIVGGGPPLICGAALSHKTLKDNGVAVAFFGDGASNEGTTLESMNLASVWHLPAVFVVEDNGYGEATGASYACAGTQKDRAAGFGLPYFSCEGDDFFAVYETARNAIDHARSGEGPVMLHVHLSRWYGHFEGDAMTYRKAGEVAEQKKDHDCLKKFRARAVAENLLPEGDMDEIDAAVADEVESAVVTAKQAPWPQDKDLMADVYARY</sequence>
<protein>
    <submittedName>
        <fullName evidence="7">Acetoin:2,6-dichlorophenolindophenol oxidoreductase subunit alpha</fullName>
    </submittedName>
</protein>
<dbReference type="InterPro" id="IPR029061">
    <property type="entry name" value="THDP-binding"/>
</dbReference>
<dbReference type="PANTHER" id="PTHR11516:SF60">
    <property type="entry name" value="PYRUVATE DEHYDROGENASE E1 COMPONENT SUBUNIT ALPHA"/>
    <property type="match status" value="1"/>
</dbReference>
<proteinExistence type="predicted"/>
<evidence type="ECO:0000256" key="2">
    <source>
        <dbReference type="ARBA" id="ARBA00023002"/>
    </source>
</evidence>
<evidence type="ECO:0000256" key="3">
    <source>
        <dbReference type="ARBA" id="ARBA00023052"/>
    </source>
</evidence>
<dbReference type="InterPro" id="IPR050642">
    <property type="entry name" value="PDH_E1_Alpha_Subunit"/>
</dbReference>
<keyword evidence="3" id="KW-0786">Thiamine pyrophosphate</keyword>
<dbReference type="GO" id="GO:0006086">
    <property type="term" value="P:pyruvate decarboxylation to acetyl-CoA"/>
    <property type="evidence" value="ECO:0007669"/>
    <property type="project" value="TreeGrafter"/>
</dbReference>
<dbReference type="SUPFAM" id="SSF52518">
    <property type="entry name" value="Thiamin diphosphate-binding fold (THDP-binding)"/>
    <property type="match status" value="1"/>
</dbReference>
<comment type="function">
    <text evidence="4">The pyruvate dehydrogenase complex catalyzes the overall conversion of pyruvate to acetyl-CoA and CO(2). It contains multiple copies of three enzymatic components: pyruvate dehydrogenase (E1), dihydrolipoamide acetyltransferase (E2) and lipoamide dehydrogenase (E3).</text>
</comment>